<dbReference type="RefSeq" id="WP_177269842.1">
    <property type="nucleotide sequence ID" value="NZ_JACRTA010000001.1"/>
</dbReference>
<keyword evidence="2" id="KW-0813">Transport</keyword>
<keyword evidence="5" id="KW-1185">Reference proteome</keyword>
<dbReference type="Pfam" id="PF01990">
    <property type="entry name" value="ATP-synt_F"/>
    <property type="match status" value="1"/>
</dbReference>
<evidence type="ECO:0000256" key="2">
    <source>
        <dbReference type="ARBA" id="ARBA00022448"/>
    </source>
</evidence>
<proteinExistence type="inferred from homology"/>
<dbReference type="SUPFAM" id="SSF159468">
    <property type="entry name" value="AtpF-like"/>
    <property type="match status" value="1"/>
</dbReference>
<dbReference type="EMBL" id="JACRTA010000001">
    <property type="protein sequence ID" value="MBC8567266.1"/>
    <property type="molecule type" value="Genomic_DNA"/>
</dbReference>
<dbReference type="InterPro" id="IPR036906">
    <property type="entry name" value="ATPase_V1_fsu_sf"/>
</dbReference>
<accession>A0A926E827</accession>
<comment type="similarity">
    <text evidence="1">Belongs to the V-ATPase F subunit family.</text>
</comment>
<evidence type="ECO:0000256" key="3">
    <source>
        <dbReference type="ARBA" id="ARBA00023065"/>
    </source>
</evidence>
<dbReference type="InterPro" id="IPR008218">
    <property type="entry name" value="ATPase_V1-cplx_f_g_su"/>
</dbReference>
<protein>
    <submittedName>
        <fullName evidence="4">V-type ATP synthase subunit F</fullName>
    </submittedName>
</protein>
<evidence type="ECO:0000313" key="5">
    <source>
        <dbReference type="Proteomes" id="UP000610862"/>
    </source>
</evidence>
<organism evidence="4 5">
    <name type="scientific">Lentihominibacter hominis</name>
    <dbReference type="NCBI Taxonomy" id="2763645"/>
    <lineage>
        <taxon>Bacteria</taxon>
        <taxon>Bacillati</taxon>
        <taxon>Bacillota</taxon>
        <taxon>Clostridia</taxon>
        <taxon>Peptostreptococcales</taxon>
        <taxon>Anaerovoracaceae</taxon>
        <taxon>Lentihominibacter</taxon>
    </lineage>
</organism>
<evidence type="ECO:0000313" key="4">
    <source>
        <dbReference type="EMBL" id="MBC8567266.1"/>
    </source>
</evidence>
<dbReference type="Gene3D" id="3.40.50.10580">
    <property type="entry name" value="ATPase, V1 complex, subunit F"/>
    <property type="match status" value="1"/>
</dbReference>
<dbReference type="Proteomes" id="UP000610862">
    <property type="component" value="Unassembled WGS sequence"/>
</dbReference>
<comment type="caution">
    <text evidence="4">The sequence shown here is derived from an EMBL/GenBank/DDBJ whole genome shotgun (WGS) entry which is preliminary data.</text>
</comment>
<gene>
    <name evidence="4" type="ORF">H8692_00620</name>
</gene>
<reference evidence="4" key="1">
    <citation type="submission" date="2020-08" db="EMBL/GenBank/DDBJ databases">
        <title>Genome public.</title>
        <authorList>
            <person name="Liu C."/>
            <person name="Sun Q."/>
        </authorList>
    </citation>
    <scope>NUCLEOTIDE SEQUENCE</scope>
    <source>
        <strain evidence="4">NSJ-24</strain>
    </source>
</reference>
<dbReference type="AlphaFoldDB" id="A0A926E827"/>
<evidence type="ECO:0000256" key="1">
    <source>
        <dbReference type="ARBA" id="ARBA00010148"/>
    </source>
</evidence>
<sequence>MEAKIAVIGDRASVMAFRTVGFDIFEAGTDTQISDLIESLADDRYSVIFITEELVPKKFGTADKYKNNIVPAIIPIPGRFGSMGRGIKIVHENVEKAIGADIFNK</sequence>
<dbReference type="GO" id="GO:0046961">
    <property type="term" value="F:proton-transporting ATPase activity, rotational mechanism"/>
    <property type="evidence" value="ECO:0007669"/>
    <property type="project" value="InterPro"/>
</dbReference>
<name>A0A926E827_9FIRM</name>
<keyword evidence="3" id="KW-0406">Ion transport</keyword>